<evidence type="ECO:0000313" key="3">
    <source>
        <dbReference type="EMBL" id="KAF5923704.1"/>
    </source>
</evidence>
<sequence length="300" mass="33694">MAVKSVPFLNMDVWSKDLLCALTKPNWTQQEQPPEKAFLFSYYGRILQAEENSTTVRKHLLTLLETSHQWPKQREPGHTLSPDPGHTLNPDPGHTLSPDPGRTLSPDPGHTLSPDPGHTLSPDLGYTLSPDPSHTLSPDPSQLGMALTVGLAAVCHLDHVWAVLEQFGRSKPIKWSLHSLSPKNSEDFRWKWASSTILLAYGQMAAKAKAHILPWVDNILSRMVYYFQHSPLDETLKQSFLTAVLMLVEAISRDEGAHSYTFSQISELLESLMVLLEKEPRDTLCTPNRQQTIHIISSLW</sequence>
<reference evidence="3 4" key="1">
    <citation type="journal article" date="2020" name="Mol. Biol. Evol.">
        <title>Interspecific Gene Flow and the Evolution of Specialization in Black and White Rhinoceros.</title>
        <authorList>
            <person name="Moodley Y."/>
            <person name="Westbury M.V."/>
            <person name="Russo I.M."/>
            <person name="Gopalakrishnan S."/>
            <person name="Rakotoarivelo A."/>
            <person name="Olsen R.A."/>
            <person name="Prost S."/>
            <person name="Tunstall T."/>
            <person name="Ryder O.A."/>
            <person name="Dalen L."/>
            <person name="Bruford M.W."/>
        </authorList>
    </citation>
    <scope>NUCLEOTIDE SEQUENCE [LARGE SCALE GENOMIC DNA]</scope>
    <source>
        <strain evidence="3">SBR-YM</strain>
        <tissue evidence="3">Skin</tissue>
    </source>
</reference>
<comment type="caution">
    <text evidence="3">The sequence shown here is derived from an EMBL/GenBank/DDBJ whole genome shotgun (WGS) entry which is preliminary data.</text>
</comment>
<evidence type="ECO:0000259" key="2">
    <source>
        <dbReference type="Pfam" id="PF23210"/>
    </source>
</evidence>
<dbReference type="AlphaFoldDB" id="A0A7J7F7K2"/>
<evidence type="ECO:0000256" key="1">
    <source>
        <dbReference type="SAM" id="MobiDB-lite"/>
    </source>
</evidence>
<dbReference type="GO" id="GO:0005737">
    <property type="term" value="C:cytoplasm"/>
    <property type="evidence" value="ECO:0007669"/>
    <property type="project" value="TreeGrafter"/>
</dbReference>
<evidence type="ECO:0000313" key="4">
    <source>
        <dbReference type="Proteomes" id="UP000551758"/>
    </source>
</evidence>
<proteinExistence type="predicted"/>
<dbReference type="EMBL" id="JACDTQ010001208">
    <property type="protein sequence ID" value="KAF5923704.1"/>
    <property type="molecule type" value="Genomic_DNA"/>
</dbReference>
<feature type="domain" description="MROH2B-like HEAT-repeats" evidence="2">
    <location>
        <begin position="142"/>
        <end position="299"/>
    </location>
</feature>
<feature type="region of interest" description="Disordered" evidence="1">
    <location>
        <begin position="67"/>
        <end position="139"/>
    </location>
</feature>
<dbReference type="PANTHER" id="PTHR23120:SF6">
    <property type="entry name" value="MAESTRO HEAT-LIKE REPEAT FAMILY MEMBER 5"/>
    <property type="match status" value="1"/>
</dbReference>
<protein>
    <recommendedName>
        <fullName evidence="2">MROH2B-like HEAT-repeats domain-containing protein</fullName>
    </recommendedName>
</protein>
<name>A0A7J7F7K2_DICBM</name>
<dbReference type="InterPro" id="IPR045206">
    <property type="entry name" value="Maestro_heat-like_prot"/>
</dbReference>
<organism evidence="3 4">
    <name type="scientific">Diceros bicornis minor</name>
    <name type="common">South-central black rhinoceros</name>
    <dbReference type="NCBI Taxonomy" id="77932"/>
    <lineage>
        <taxon>Eukaryota</taxon>
        <taxon>Metazoa</taxon>
        <taxon>Chordata</taxon>
        <taxon>Craniata</taxon>
        <taxon>Vertebrata</taxon>
        <taxon>Euteleostomi</taxon>
        <taxon>Mammalia</taxon>
        <taxon>Eutheria</taxon>
        <taxon>Laurasiatheria</taxon>
        <taxon>Perissodactyla</taxon>
        <taxon>Rhinocerotidae</taxon>
        <taxon>Diceros</taxon>
    </lineage>
</organism>
<keyword evidence="4" id="KW-1185">Reference proteome</keyword>
<dbReference type="Proteomes" id="UP000551758">
    <property type="component" value="Unassembled WGS sequence"/>
</dbReference>
<gene>
    <name evidence="3" type="ORF">HPG69_007579</name>
</gene>
<dbReference type="Pfam" id="PF23210">
    <property type="entry name" value="HEAT_Maestro_2"/>
    <property type="match status" value="1"/>
</dbReference>
<feature type="compositionally biased region" description="Polar residues" evidence="1">
    <location>
        <begin position="130"/>
        <end position="139"/>
    </location>
</feature>
<dbReference type="InterPro" id="IPR055408">
    <property type="entry name" value="HEAT_MROH2B-like"/>
</dbReference>
<dbReference type="PANTHER" id="PTHR23120">
    <property type="entry name" value="MAESTRO-RELATED HEAT DOMAIN-CONTAINING"/>
    <property type="match status" value="1"/>
</dbReference>
<accession>A0A7J7F7K2</accession>
<dbReference type="Pfam" id="PF02389">
    <property type="entry name" value="Cornifin"/>
    <property type="match status" value="1"/>
</dbReference>